<dbReference type="PRINTS" id="PR00060">
    <property type="entry name" value="RIBOSOMALL16"/>
</dbReference>
<dbReference type="NCBIfam" id="TIGR01164">
    <property type="entry name" value="rplP_bact"/>
    <property type="match status" value="1"/>
</dbReference>
<evidence type="ECO:0000256" key="6">
    <source>
        <dbReference type="HAMAP-Rule" id="MF_01342"/>
    </source>
</evidence>
<dbReference type="PANTHER" id="PTHR12220">
    <property type="entry name" value="50S/60S RIBOSOMAL PROTEIN L16"/>
    <property type="match status" value="1"/>
</dbReference>
<dbReference type="AlphaFoldDB" id="A0A0H4T6S1"/>
<dbReference type="EMBL" id="KT007014">
    <property type="protein sequence ID" value="AKQ03503.1"/>
    <property type="molecule type" value="Genomic_DNA"/>
</dbReference>
<comment type="similarity">
    <text evidence="1 6 7">Belongs to the universal ribosomal protein uL16 family.</text>
</comment>
<dbReference type="InterPro" id="IPR016180">
    <property type="entry name" value="Ribosomal_uL16_dom"/>
</dbReference>
<dbReference type="InterPro" id="IPR036920">
    <property type="entry name" value="Ribosomal_uL16_sf"/>
</dbReference>
<keyword evidence="4 6" id="KW-0687">Ribonucleoprotein</keyword>
<dbReference type="FunFam" id="3.90.1170.10:FF:000001">
    <property type="entry name" value="50S ribosomal protein L16"/>
    <property type="match status" value="1"/>
</dbReference>
<keyword evidence="6 8" id="KW-0699">rRNA-binding</keyword>
<keyword evidence="3 6" id="KW-0689">Ribosomal protein</keyword>
<dbReference type="PROSITE" id="PS00586">
    <property type="entry name" value="RIBOSOMAL_L16_1"/>
    <property type="match status" value="1"/>
</dbReference>
<proteinExistence type="inferred from homology"/>
<evidence type="ECO:0000256" key="4">
    <source>
        <dbReference type="ARBA" id="ARBA00023274"/>
    </source>
</evidence>
<dbReference type="InterPro" id="IPR020798">
    <property type="entry name" value="Ribosomal_uL16_CS"/>
</dbReference>
<keyword evidence="2 6" id="KW-0820">tRNA-binding</keyword>
<dbReference type="InterPro" id="IPR000114">
    <property type="entry name" value="Ribosomal_uL16_bact-type"/>
</dbReference>
<dbReference type="GO" id="GO:0003735">
    <property type="term" value="F:structural constituent of ribosome"/>
    <property type="evidence" value="ECO:0007669"/>
    <property type="project" value="InterPro"/>
</dbReference>
<dbReference type="GO" id="GO:0006412">
    <property type="term" value="P:translation"/>
    <property type="evidence" value="ECO:0007669"/>
    <property type="project" value="UniProtKB-UniRule"/>
</dbReference>
<evidence type="ECO:0000256" key="2">
    <source>
        <dbReference type="ARBA" id="ARBA00022555"/>
    </source>
</evidence>
<evidence type="ECO:0000313" key="9">
    <source>
        <dbReference type="EMBL" id="AKQ03503.1"/>
    </source>
</evidence>
<dbReference type="GO" id="GO:0000049">
    <property type="term" value="F:tRNA binding"/>
    <property type="evidence" value="ECO:0007669"/>
    <property type="project" value="UniProtKB-KW"/>
</dbReference>
<evidence type="ECO:0000256" key="5">
    <source>
        <dbReference type="ARBA" id="ARBA00035198"/>
    </source>
</evidence>
<evidence type="ECO:0000256" key="3">
    <source>
        <dbReference type="ARBA" id="ARBA00022980"/>
    </source>
</evidence>
<dbReference type="Gene3D" id="3.90.1170.10">
    <property type="entry name" value="Ribosomal protein L10e/L16"/>
    <property type="match status" value="1"/>
</dbReference>
<keyword evidence="6 8" id="KW-0694">RNA-binding</keyword>
<name>A0A0H4T6S1_9BACT</name>
<evidence type="ECO:0000256" key="8">
    <source>
        <dbReference type="RuleBase" id="RU004414"/>
    </source>
</evidence>
<reference evidence="9" key="1">
    <citation type="journal article" date="2015" name="ISME J.">
        <title>Aquifer environment selects for microbial species cohorts in sediment and groundwater.</title>
        <authorList>
            <person name="Hug L.A."/>
            <person name="Thomas B.C."/>
            <person name="Brown C.T."/>
            <person name="Frischkorn K.R."/>
            <person name="Williams K.H."/>
            <person name="Tringe S.G."/>
            <person name="Banfield J.F."/>
        </authorList>
    </citation>
    <scope>NUCLEOTIDE SEQUENCE</scope>
</reference>
<comment type="function">
    <text evidence="6 8">Binds 23S rRNA and is also seen to make contacts with the A and possibly P site tRNAs.</text>
</comment>
<dbReference type="Pfam" id="PF00252">
    <property type="entry name" value="Ribosomal_L16"/>
    <property type="match status" value="1"/>
</dbReference>
<evidence type="ECO:0000256" key="7">
    <source>
        <dbReference type="RuleBase" id="RU004413"/>
    </source>
</evidence>
<evidence type="ECO:0000256" key="1">
    <source>
        <dbReference type="ARBA" id="ARBA00008931"/>
    </source>
</evidence>
<protein>
    <recommendedName>
        <fullName evidence="5 6">Large ribosomal subunit protein uL16</fullName>
    </recommendedName>
</protein>
<sequence>MLEPKRRKYRKSFRGKMRGVSSRGSSLAFGEYGLKSLGRGWLTASQIEAARRAISHSVKRGGKVWIRVFPDKPVTARPAGQRMGGGKGEIDRYVCVVTPGRVLFEVAGIEENIVESAFARAKVKLPFKTKIIRREKVA</sequence>
<dbReference type="CDD" id="cd01433">
    <property type="entry name" value="Ribosomal_L16_L10e"/>
    <property type="match status" value="1"/>
</dbReference>
<dbReference type="HAMAP" id="MF_01342">
    <property type="entry name" value="Ribosomal_uL16"/>
    <property type="match status" value="1"/>
</dbReference>
<comment type="subunit">
    <text evidence="6 8">Part of the 50S ribosomal subunit.</text>
</comment>
<dbReference type="GO" id="GO:0019843">
    <property type="term" value="F:rRNA binding"/>
    <property type="evidence" value="ECO:0007669"/>
    <property type="project" value="UniProtKB-UniRule"/>
</dbReference>
<dbReference type="PANTHER" id="PTHR12220:SF13">
    <property type="entry name" value="LARGE RIBOSOMAL SUBUNIT PROTEIN UL16M"/>
    <property type="match status" value="1"/>
</dbReference>
<dbReference type="SUPFAM" id="SSF54686">
    <property type="entry name" value="Ribosomal protein L16p/L10e"/>
    <property type="match status" value="1"/>
</dbReference>
<dbReference type="InterPro" id="IPR047873">
    <property type="entry name" value="Ribosomal_uL16"/>
</dbReference>
<gene>
    <name evidence="6 9" type="primary">rplP</name>
</gene>
<dbReference type="GO" id="GO:1990904">
    <property type="term" value="C:ribonucleoprotein complex"/>
    <property type="evidence" value="ECO:0007669"/>
    <property type="project" value="UniProtKB-KW"/>
</dbReference>
<accession>A0A0H4T6S1</accession>
<dbReference type="GO" id="GO:0005840">
    <property type="term" value="C:ribosome"/>
    <property type="evidence" value="ECO:0007669"/>
    <property type="project" value="UniProtKB-KW"/>
</dbReference>
<organism evidence="9">
    <name type="scientific">uncultured Microgenomates bacterium Rifle_16ft_4_minimus_38077</name>
    <dbReference type="NCBI Taxonomy" id="1665117"/>
    <lineage>
        <taxon>Bacteria</taxon>
        <taxon>Candidatus Microgenomatota</taxon>
        <taxon>environmental samples</taxon>
    </lineage>
</organism>